<dbReference type="EMBL" id="AP019835">
    <property type="protein sequence ID" value="BBM48835.1"/>
    <property type="molecule type" value="Genomic_DNA"/>
</dbReference>
<dbReference type="Proteomes" id="UP000321501">
    <property type="component" value="Chromosome"/>
</dbReference>
<evidence type="ECO:0000313" key="1">
    <source>
        <dbReference type="EMBL" id="BBM48835.1"/>
    </source>
</evidence>
<dbReference type="RefSeq" id="WP_146963321.1">
    <property type="nucleotide sequence ID" value="NZ_AP019835.1"/>
</dbReference>
<reference evidence="1 2" key="1">
    <citation type="submission" date="2019-07" db="EMBL/GenBank/DDBJ databases">
        <title>Complete Genome Sequence of Leptotrichia wadei Strain JMUB3934.</title>
        <authorList>
            <person name="Watanabe S."/>
            <person name="Cui L."/>
        </authorList>
    </citation>
    <scope>NUCLEOTIDE SEQUENCE [LARGE SCALE GENOMIC DNA]</scope>
    <source>
        <strain evidence="1 2">JMUB3934</strain>
    </source>
</reference>
<gene>
    <name evidence="1" type="ORF">JMUB3934_0104</name>
</gene>
<protein>
    <submittedName>
        <fullName evidence="1">Uncharacterized protein</fullName>
    </submittedName>
</protein>
<proteinExistence type="predicted"/>
<sequence>MLEIKRKIYNDKDWYEEYIQVLKDGKEIHYSESFKLPKYENGNYVFYLNYGNIEYYKFFKIYLKKWKDKIYFIPKYNFCNEKVYGYLPLEFLENDIKKILENKEEINKIKKLTIKDILCEWACNSQFREFCNSFEDYQKKLVNEIYFVDNEIINNDISGKFEKIFGMKNKKIEKINVEEVEKIDKISVYLENGKVWEAFFKKNEKIYLNTGMSVSFEINEILKK</sequence>
<organism evidence="1 2">
    <name type="scientific">Leptotrichia wadei</name>
    <dbReference type="NCBI Taxonomy" id="157687"/>
    <lineage>
        <taxon>Bacteria</taxon>
        <taxon>Fusobacteriati</taxon>
        <taxon>Fusobacteriota</taxon>
        <taxon>Fusobacteriia</taxon>
        <taxon>Fusobacteriales</taxon>
        <taxon>Leptotrichiaceae</taxon>
        <taxon>Leptotrichia</taxon>
    </lineage>
</organism>
<dbReference type="AlphaFoldDB" id="A0A510KFE9"/>
<evidence type="ECO:0000313" key="2">
    <source>
        <dbReference type="Proteomes" id="UP000321501"/>
    </source>
</evidence>
<name>A0A510KFE9_9FUSO</name>
<accession>A0A510KFE9</accession>